<comment type="caution">
    <text evidence="2">The sequence shown here is derived from an EMBL/GenBank/DDBJ whole genome shotgun (WGS) entry which is preliminary data.</text>
</comment>
<gene>
    <name evidence="2" type="ORF">C8N24_4803</name>
</gene>
<protein>
    <submittedName>
        <fullName evidence="2">Uncharacterized protein</fullName>
    </submittedName>
</protein>
<keyword evidence="1" id="KW-0732">Signal</keyword>
<name>A0A660L033_9ACTN</name>
<keyword evidence="3" id="KW-1185">Reference proteome</keyword>
<feature type="signal peptide" evidence="1">
    <location>
        <begin position="1"/>
        <end position="24"/>
    </location>
</feature>
<reference evidence="2 3" key="1">
    <citation type="submission" date="2018-10" db="EMBL/GenBank/DDBJ databases">
        <title>Genomic Encyclopedia of Archaeal and Bacterial Type Strains, Phase II (KMG-II): from individual species to whole genera.</title>
        <authorList>
            <person name="Goeker M."/>
        </authorList>
    </citation>
    <scope>NUCLEOTIDE SEQUENCE [LARGE SCALE GENOMIC DNA]</scope>
    <source>
        <strain evidence="2 3">DSM 14954</strain>
    </source>
</reference>
<proteinExistence type="predicted"/>
<dbReference type="AlphaFoldDB" id="A0A660L033"/>
<dbReference type="OrthoDB" id="5244704at2"/>
<accession>A0A660L033</accession>
<feature type="chain" id="PRO_5025044875" evidence="1">
    <location>
        <begin position="25"/>
        <end position="164"/>
    </location>
</feature>
<dbReference type="EMBL" id="RBIL01000002">
    <property type="protein sequence ID" value="RKQ86788.1"/>
    <property type="molecule type" value="Genomic_DNA"/>
</dbReference>
<sequence length="164" mass="17005">MKVRMLVAGSVAAAGLIAAPMASAQGTVTPEGKVPSYVELVLSQPAASFSTFRSAKTYSTSFTAAVTISDQKATLSLADGDVTKGSKIGRLANGSKLLPEPLEARVGKSSAFAPLASAMDLPLARFTTVQANADVKVDLRQQVDKKTSGSYRKLLLVTLSSDTP</sequence>
<organism evidence="2 3">
    <name type="scientific">Solirubrobacter pauli</name>
    <dbReference type="NCBI Taxonomy" id="166793"/>
    <lineage>
        <taxon>Bacteria</taxon>
        <taxon>Bacillati</taxon>
        <taxon>Actinomycetota</taxon>
        <taxon>Thermoleophilia</taxon>
        <taxon>Solirubrobacterales</taxon>
        <taxon>Solirubrobacteraceae</taxon>
        <taxon>Solirubrobacter</taxon>
    </lineage>
</organism>
<dbReference type="Proteomes" id="UP000278962">
    <property type="component" value="Unassembled WGS sequence"/>
</dbReference>
<dbReference type="RefSeq" id="WP_121254810.1">
    <property type="nucleotide sequence ID" value="NZ_RBIL01000002.1"/>
</dbReference>
<evidence type="ECO:0000313" key="2">
    <source>
        <dbReference type="EMBL" id="RKQ86788.1"/>
    </source>
</evidence>
<evidence type="ECO:0000256" key="1">
    <source>
        <dbReference type="SAM" id="SignalP"/>
    </source>
</evidence>
<evidence type="ECO:0000313" key="3">
    <source>
        <dbReference type="Proteomes" id="UP000278962"/>
    </source>
</evidence>